<accession>A0A6M6JVB3</accession>
<evidence type="ECO:0000313" key="1">
    <source>
        <dbReference type="EMBL" id="QJY50519.1"/>
    </source>
</evidence>
<protein>
    <recommendedName>
        <fullName evidence="3">Asp/Glu racemase</fullName>
    </recommendedName>
</protein>
<dbReference type="AlphaFoldDB" id="A0A6M6JVB3"/>
<evidence type="ECO:0008006" key="3">
    <source>
        <dbReference type="Google" id="ProtNLM"/>
    </source>
</evidence>
<keyword evidence="2" id="KW-1185">Reference proteome</keyword>
<dbReference type="Gene3D" id="3.40.50.12500">
    <property type="match status" value="1"/>
</dbReference>
<gene>
    <name evidence="1" type="ORF">HOP40_09930</name>
</gene>
<evidence type="ECO:0000313" key="2">
    <source>
        <dbReference type="Proteomes" id="UP000505377"/>
    </source>
</evidence>
<reference evidence="1 2" key="1">
    <citation type="submission" date="2020-05" db="EMBL/GenBank/DDBJ databases">
        <authorList>
            <person name="Mo P."/>
        </authorList>
    </citation>
    <scope>NUCLEOTIDE SEQUENCE [LARGE SCALE GENOMIC DNA]</scope>
    <source>
        <strain evidence="1 2">Gen01</strain>
    </source>
</reference>
<name>A0A6M6JVB3_9PSEU</name>
<organism evidence="1 2">
    <name type="scientific">Pseudonocardia broussonetiae</name>
    <dbReference type="NCBI Taxonomy" id="2736640"/>
    <lineage>
        <taxon>Bacteria</taxon>
        <taxon>Bacillati</taxon>
        <taxon>Actinomycetota</taxon>
        <taxon>Actinomycetes</taxon>
        <taxon>Pseudonocardiales</taxon>
        <taxon>Pseudonocardiaceae</taxon>
        <taxon>Pseudonocardia</taxon>
    </lineage>
</organism>
<dbReference type="Proteomes" id="UP000505377">
    <property type="component" value="Chromosome"/>
</dbReference>
<sequence>MSYVHVNPGDWRTLGVGDNTAVGCIPGGDVMAAARSLDLRDVDALVLSCCVQMPSSDLIAPAEEEFGIPVLSAATAGASSVLRALGLTPVLPGAGSLLGSRAAATV</sequence>
<proteinExistence type="predicted"/>
<dbReference type="EMBL" id="CP053564">
    <property type="protein sequence ID" value="QJY50519.1"/>
    <property type="molecule type" value="Genomic_DNA"/>
</dbReference>
<dbReference type="InterPro" id="IPR053714">
    <property type="entry name" value="Iso_Racemase_Enz_sf"/>
</dbReference>
<dbReference type="KEGG" id="pbro:HOP40_09930"/>